<dbReference type="GO" id="GO:0016906">
    <property type="term" value="F:sterol 3-beta-glucosyltransferase activity"/>
    <property type="evidence" value="ECO:0007669"/>
    <property type="project" value="UniProtKB-ARBA"/>
</dbReference>
<dbReference type="InParanoid" id="A0A165NZ54"/>
<keyword evidence="1 5" id="KW-0808">Transferase</keyword>
<dbReference type="Gene3D" id="3.40.50.2000">
    <property type="entry name" value="Glycogen Phosphorylase B"/>
    <property type="match status" value="2"/>
</dbReference>
<dbReference type="PANTHER" id="PTHR48050:SF13">
    <property type="entry name" value="STEROL 3-BETA-GLUCOSYLTRANSFERASE UGT80A2"/>
    <property type="match status" value="1"/>
</dbReference>
<organism evidence="5 6">
    <name type="scientific">Neolentinus lepideus HHB14362 ss-1</name>
    <dbReference type="NCBI Taxonomy" id="1314782"/>
    <lineage>
        <taxon>Eukaryota</taxon>
        <taxon>Fungi</taxon>
        <taxon>Dikarya</taxon>
        <taxon>Basidiomycota</taxon>
        <taxon>Agaricomycotina</taxon>
        <taxon>Agaricomycetes</taxon>
        <taxon>Gloeophyllales</taxon>
        <taxon>Gloeophyllaceae</taxon>
        <taxon>Neolentinus</taxon>
    </lineage>
</organism>
<dbReference type="CDD" id="cd03784">
    <property type="entry name" value="GT1_Gtf-like"/>
    <property type="match status" value="1"/>
</dbReference>
<keyword evidence="6" id="KW-1185">Reference proteome</keyword>
<evidence type="ECO:0000313" key="5">
    <source>
        <dbReference type="EMBL" id="KZT20314.1"/>
    </source>
</evidence>
<proteinExistence type="predicted"/>
<feature type="compositionally biased region" description="Polar residues" evidence="2">
    <location>
        <begin position="807"/>
        <end position="817"/>
    </location>
</feature>
<feature type="region of interest" description="Disordered" evidence="2">
    <location>
        <begin position="799"/>
        <end position="838"/>
    </location>
</feature>
<reference evidence="5 6" key="1">
    <citation type="journal article" date="2016" name="Mol. Biol. Evol.">
        <title>Comparative Genomics of Early-Diverging Mushroom-Forming Fungi Provides Insights into the Origins of Lignocellulose Decay Capabilities.</title>
        <authorList>
            <person name="Nagy L.G."/>
            <person name="Riley R."/>
            <person name="Tritt A."/>
            <person name="Adam C."/>
            <person name="Daum C."/>
            <person name="Floudas D."/>
            <person name="Sun H."/>
            <person name="Yadav J.S."/>
            <person name="Pangilinan J."/>
            <person name="Larsson K.H."/>
            <person name="Matsuura K."/>
            <person name="Barry K."/>
            <person name="Labutti K."/>
            <person name="Kuo R."/>
            <person name="Ohm R.A."/>
            <person name="Bhattacharya S.S."/>
            <person name="Shirouzu T."/>
            <person name="Yoshinaga Y."/>
            <person name="Martin F.M."/>
            <person name="Grigoriev I.V."/>
            <person name="Hibbett D.S."/>
        </authorList>
    </citation>
    <scope>NUCLEOTIDE SEQUENCE [LARGE SCALE GENOMIC DNA]</scope>
    <source>
        <strain evidence="5 6">HHB14362 ss-1</strain>
    </source>
</reference>
<dbReference type="STRING" id="1314782.A0A165NZ54"/>
<dbReference type="SUPFAM" id="SSF53756">
    <property type="entry name" value="UDP-Glycosyltransferase/glycogen phosphorylase"/>
    <property type="match status" value="1"/>
</dbReference>
<dbReference type="Proteomes" id="UP000076761">
    <property type="component" value="Unassembled WGS sequence"/>
</dbReference>
<dbReference type="GO" id="GO:0005975">
    <property type="term" value="P:carbohydrate metabolic process"/>
    <property type="evidence" value="ECO:0007669"/>
    <property type="project" value="InterPro"/>
</dbReference>
<dbReference type="InterPro" id="IPR010610">
    <property type="entry name" value="EryCIII-like_C"/>
</dbReference>
<evidence type="ECO:0000259" key="3">
    <source>
        <dbReference type="Pfam" id="PF03033"/>
    </source>
</evidence>
<accession>A0A165NZ54</accession>
<dbReference type="OrthoDB" id="5835829at2759"/>
<dbReference type="InterPro" id="IPR002213">
    <property type="entry name" value="UDP_glucos_trans"/>
</dbReference>
<name>A0A165NZ54_9AGAM</name>
<dbReference type="PANTHER" id="PTHR48050">
    <property type="entry name" value="STEROL 3-BETA-GLUCOSYLTRANSFERASE"/>
    <property type="match status" value="1"/>
</dbReference>
<dbReference type="Pfam" id="PF03033">
    <property type="entry name" value="Glyco_transf_28"/>
    <property type="match status" value="1"/>
</dbReference>
<evidence type="ECO:0000259" key="4">
    <source>
        <dbReference type="Pfam" id="PF06722"/>
    </source>
</evidence>
<dbReference type="Pfam" id="PF06722">
    <property type="entry name" value="EryCIII-like_C"/>
    <property type="match status" value="1"/>
</dbReference>
<evidence type="ECO:0000256" key="2">
    <source>
        <dbReference type="SAM" id="MobiDB-lite"/>
    </source>
</evidence>
<dbReference type="InterPro" id="IPR050426">
    <property type="entry name" value="Glycosyltransferase_28"/>
</dbReference>
<gene>
    <name evidence="5" type="ORF">NEOLEDRAFT_1182628</name>
</gene>
<dbReference type="FunFam" id="3.40.50.2000:FF:000009">
    <property type="entry name" value="Sterol 3-beta-glucosyltransferase UGT80A2"/>
    <property type="match status" value="1"/>
</dbReference>
<evidence type="ECO:0000313" key="6">
    <source>
        <dbReference type="Proteomes" id="UP000076761"/>
    </source>
</evidence>
<dbReference type="EMBL" id="KV425622">
    <property type="protein sequence ID" value="KZT20314.1"/>
    <property type="molecule type" value="Genomic_DNA"/>
</dbReference>
<dbReference type="AlphaFoldDB" id="A0A165NZ54"/>
<evidence type="ECO:0000256" key="1">
    <source>
        <dbReference type="ARBA" id="ARBA00022679"/>
    </source>
</evidence>
<feature type="domain" description="Erythromycin biosynthesis protein CIII-like C-terminal" evidence="4">
    <location>
        <begin position="426"/>
        <end position="509"/>
    </location>
</feature>
<feature type="domain" description="Glycosyltransferase family 28 N-terminal" evidence="3">
    <location>
        <begin position="106"/>
        <end position="253"/>
    </location>
</feature>
<protein>
    <submittedName>
        <fullName evidence="5">Glycosyltransferase family 1 protein</fullName>
    </submittedName>
</protein>
<dbReference type="InterPro" id="IPR004276">
    <property type="entry name" value="GlycoTrans_28_N"/>
</dbReference>
<sequence>MANPFHMREDAAADRLVSPQDLADHGSDDPGPHFVMDPRNTDYAAYQSVGQGLSTRASIAGDGRITVSLDLKKPLPDLPDDYAPEVGEFAVDLDVGRTRNVPQLSIVVMIVGSRGDVQPYMALGIRLVEDGHRVRIATHSTFRQFVRSAGLEFYNIGGDPQQLMSYMVKNPGLVPGVESLTNGDISQKRKMLSEMMNGCWGACFQPDEDTGQTFAADVIISNPPAFGHVHCAEALGIPLQLSFTMPWSPTKSFPHPLVNINSSNAERGLTNYLTYALAELLTWQGIGDLVNEFRSKTLGITPLSLRSGPGLTDRLKIPYTYCFSPSLVPKPKDWKSHIDIVGFYFMASNAQYQPPSDLLHFLDAGPAPVYIGFGSVVVDDPEGMTNIIVQVIRNTGIRAITFAGWGGLGPISSSPNIFMLGKDSNVPHDWLFTRVAAVVHHGGAGTTAAGLSCGCPTIVIPFFGDQLFWGMMVNRAGAGPAPIPQKELSVENLTRAVQYAMMPTASRAAKRLGEQIRREDGVEGGVESFYRHLPLLNMRCDLDPTKVAVWWSTRYCLRLSAFTVQVLVDAKLLSYDDLEGHRAKEYPSRRGISDPITGGASAVFWTVTNYYAGIAQIFYSPAKGIVKTATAIPRGIVDIIASVHEGFSNVPKLYGSEVRNQDKITGFKTGVKEAGKGFFYGYYDGITGLVREPVAGAKKEGLIGAIKGSARSFVNVNMRPAAGAVGLIAHPLNGAWKSLQKTWARKQEHQQRSTRVSEGMHAVQASTQHERQQIIDRFKDACSTTDDRRRKYEAIAKDVLSEETLSEPDTASDSSGHTLRDDEPGPSGRNDVDEQFERDLKLATQLSLADR</sequence>